<evidence type="ECO:0000256" key="2">
    <source>
        <dbReference type="ARBA" id="ARBA00011955"/>
    </source>
</evidence>
<gene>
    <name evidence="11" type="ORF">FHW18_002424</name>
</gene>
<reference evidence="11 12" key="1">
    <citation type="submission" date="2020-07" db="EMBL/GenBank/DDBJ databases">
        <title>Genomic Encyclopedia of Type Strains, Phase IV (KMG-V): Genome sequencing to study the core and pangenomes of soil and plant-associated prokaryotes.</title>
        <authorList>
            <person name="Whitman W."/>
        </authorList>
    </citation>
    <scope>NUCLEOTIDE SEQUENCE [LARGE SCALE GENOMIC DNA]</scope>
    <source>
        <strain evidence="11 12">SAS40</strain>
    </source>
</reference>
<dbReference type="GO" id="GO:0016740">
    <property type="term" value="F:transferase activity"/>
    <property type="evidence" value="ECO:0007669"/>
    <property type="project" value="UniProtKB-KW"/>
</dbReference>
<evidence type="ECO:0000256" key="3">
    <source>
        <dbReference type="ARBA" id="ARBA00016337"/>
    </source>
</evidence>
<evidence type="ECO:0000256" key="4">
    <source>
        <dbReference type="ARBA" id="ARBA00022630"/>
    </source>
</evidence>
<evidence type="ECO:0000256" key="1">
    <source>
        <dbReference type="ARBA" id="ARBA00001946"/>
    </source>
</evidence>
<dbReference type="InterPro" id="IPR024932">
    <property type="entry name" value="ApbE"/>
</dbReference>
<dbReference type="RefSeq" id="WP_179586584.1">
    <property type="nucleotide sequence ID" value="NZ_JACBYR010000001.1"/>
</dbReference>
<comment type="catalytic activity">
    <reaction evidence="10">
        <text>L-threonyl-[protein] + FAD = FMN-L-threonyl-[protein] + AMP + H(+)</text>
        <dbReference type="Rhea" id="RHEA:36847"/>
        <dbReference type="Rhea" id="RHEA-COMP:11060"/>
        <dbReference type="Rhea" id="RHEA-COMP:11061"/>
        <dbReference type="ChEBI" id="CHEBI:15378"/>
        <dbReference type="ChEBI" id="CHEBI:30013"/>
        <dbReference type="ChEBI" id="CHEBI:57692"/>
        <dbReference type="ChEBI" id="CHEBI:74257"/>
        <dbReference type="ChEBI" id="CHEBI:456215"/>
        <dbReference type="EC" id="2.7.1.180"/>
    </reaction>
</comment>
<dbReference type="EMBL" id="JACBYR010000001">
    <property type="protein sequence ID" value="NYE83153.1"/>
    <property type="molecule type" value="Genomic_DNA"/>
</dbReference>
<keyword evidence="4" id="KW-0285">Flavoprotein</keyword>
<dbReference type="PANTHER" id="PTHR30040">
    <property type="entry name" value="THIAMINE BIOSYNTHESIS LIPOPROTEIN APBE"/>
    <property type="match status" value="1"/>
</dbReference>
<keyword evidence="7" id="KW-0274">FAD</keyword>
<dbReference type="Proteomes" id="UP000542125">
    <property type="component" value="Unassembled WGS sequence"/>
</dbReference>
<evidence type="ECO:0000256" key="9">
    <source>
        <dbReference type="ARBA" id="ARBA00031306"/>
    </source>
</evidence>
<accession>A0A7Y9IVA5</accession>
<evidence type="ECO:0000313" key="12">
    <source>
        <dbReference type="Proteomes" id="UP000542125"/>
    </source>
</evidence>
<name>A0A7Y9IVA5_9BURK</name>
<organism evidence="11 12">
    <name type="scientific">Pigmentiphaga litoralis</name>
    <dbReference type="NCBI Taxonomy" id="516702"/>
    <lineage>
        <taxon>Bacteria</taxon>
        <taxon>Pseudomonadati</taxon>
        <taxon>Pseudomonadota</taxon>
        <taxon>Betaproteobacteria</taxon>
        <taxon>Burkholderiales</taxon>
        <taxon>Alcaligenaceae</taxon>
        <taxon>Pigmentiphaga</taxon>
    </lineage>
</organism>
<proteinExistence type="predicted"/>
<dbReference type="Pfam" id="PF02424">
    <property type="entry name" value="ApbE"/>
    <property type="match status" value="2"/>
</dbReference>
<keyword evidence="11" id="KW-0449">Lipoprotein</keyword>
<evidence type="ECO:0000256" key="6">
    <source>
        <dbReference type="ARBA" id="ARBA00022723"/>
    </source>
</evidence>
<sequence length="404" mass="41516">MTRILIPLAISPADLPPPAADAAPVVLSGDTMGTTWSVTVVLPLADALPGARAVLWGAIQAALDEVVLQMSTWDPESDLSRFNAAPAGTWHTLPEPFYTVLDYALTVARNSGGAFDPTVGPLVDLWGFGPLGAVSAPPANVAIDAARRQQGWAAIKLDPATRRAWQPGGVSVDLSGVAKGYGVDHLVKLLRRLGHAHALVEVGGELRGVGAKPSGEPWWVELEAPADDGGSGAEVGLGMLNAGVGLVTLNAGAGAGVGAGVGADGSAGAADSLEQRVDPEDDSGLVLDARGGVSAHLPRTLVALHGLAVATSGDYRRYFEVNGERFSHTIDPRTGYPVASRVASVTVLHPECMVADALATALTVLGEQDGPAWAGRNGLAARFVVREGKGWREVLTPAFLAMAS</sequence>
<keyword evidence="6" id="KW-0479">Metal-binding</keyword>
<evidence type="ECO:0000256" key="10">
    <source>
        <dbReference type="ARBA" id="ARBA00048540"/>
    </source>
</evidence>
<dbReference type="AlphaFoldDB" id="A0A7Y9IVA5"/>
<evidence type="ECO:0000256" key="5">
    <source>
        <dbReference type="ARBA" id="ARBA00022679"/>
    </source>
</evidence>
<dbReference type="EC" id="2.7.1.180" evidence="2"/>
<dbReference type="GO" id="GO:0046872">
    <property type="term" value="F:metal ion binding"/>
    <property type="evidence" value="ECO:0007669"/>
    <property type="project" value="UniProtKB-KW"/>
</dbReference>
<evidence type="ECO:0000256" key="7">
    <source>
        <dbReference type="ARBA" id="ARBA00022827"/>
    </source>
</evidence>
<keyword evidence="5" id="KW-0808">Transferase</keyword>
<dbReference type="SUPFAM" id="SSF143631">
    <property type="entry name" value="ApbE-like"/>
    <property type="match status" value="2"/>
</dbReference>
<evidence type="ECO:0000256" key="8">
    <source>
        <dbReference type="ARBA" id="ARBA00022842"/>
    </source>
</evidence>
<comment type="cofactor">
    <cofactor evidence="1">
        <name>Mg(2+)</name>
        <dbReference type="ChEBI" id="CHEBI:18420"/>
    </cofactor>
</comment>
<protein>
    <recommendedName>
        <fullName evidence="3">FAD:protein FMN transferase</fullName>
        <ecNumber evidence="2">2.7.1.180</ecNumber>
    </recommendedName>
    <alternativeName>
        <fullName evidence="9">Flavin transferase</fullName>
    </alternativeName>
</protein>
<keyword evidence="12" id="KW-1185">Reference proteome</keyword>
<dbReference type="Gene3D" id="3.10.520.10">
    <property type="entry name" value="ApbE-like domains"/>
    <property type="match status" value="1"/>
</dbReference>
<evidence type="ECO:0000313" key="11">
    <source>
        <dbReference type="EMBL" id="NYE83153.1"/>
    </source>
</evidence>
<comment type="caution">
    <text evidence="11">The sequence shown here is derived from an EMBL/GenBank/DDBJ whole genome shotgun (WGS) entry which is preliminary data.</text>
</comment>
<dbReference type="InterPro" id="IPR003374">
    <property type="entry name" value="ApbE-like_sf"/>
</dbReference>
<dbReference type="PANTHER" id="PTHR30040:SF2">
    <property type="entry name" value="FAD:PROTEIN FMN TRANSFERASE"/>
    <property type="match status" value="1"/>
</dbReference>
<keyword evidence="8" id="KW-0460">Magnesium</keyword>